<gene>
    <name evidence="1" type="ORF">GCM10007415_17210</name>
</gene>
<keyword evidence="2" id="KW-1185">Reference proteome</keyword>
<dbReference type="EMBL" id="BMER01000001">
    <property type="protein sequence ID" value="GGG84579.1"/>
    <property type="molecule type" value="Genomic_DNA"/>
</dbReference>
<dbReference type="Proteomes" id="UP000660862">
    <property type="component" value="Unassembled WGS sequence"/>
</dbReference>
<dbReference type="AlphaFoldDB" id="A0A917HN23"/>
<organism evidence="1 2">
    <name type="scientific">Parapedobacter pyrenivorans</name>
    <dbReference type="NCBI Taxonomy" id="1305674"/>
    <lineage>
        <taxon>Bacteria</taxon>
        <taxon>Pseudomonadati</taxon>
        <taxon>Bacteroidota</taxon>
        <taxon>Sphingobacteriia</taxon>
        <taxon>Sphingobacteriales</taxon>
        <taxon>Sphingobacteriaceae</taxon>
        <taxon>Parapedobacter</taxon>
    </lineage>
</organism>
<evidence type="ECO:0000313" key="2">
    <source>
        <dbReference type="Proteomes" id="UP000660862"/>
    </source>
</evidence>
<comment type="caution">
    <text evidence="1">The sequence shown here is derived from an EMBL/GenBank/DDBJ whole genome shotgun (WGS) entry which is preliminary data.</text>
</comment>
<reference evidence="1" key="1">
    <citation type="journal article" date="2014" name="Int. J. Syst. Evol. Microbiol.">
        <title>Complete genome sequence of Corynebacterium casei LMG S-19264T (=DSM 44701T), isolated from a smear-ripened cheese.</title>
        <authorList>
            <consortium name="US DOE Joint Genome Institute (JGI-PGF)"/>
            <person name="Walter F."/>
            <person name="Albersmeier A."/>
            <person name="Kalinowski J."/>
            <person name="Ruckert C."/>
        </authorList>
    </citation>
    <scope>NUCLEOTIDE SEQUENCE</scope>
    <source>
        <strain evidence="1">CGMCC 1.12195</strain>
    </source>
</reference>
<name>A0A917HN23_9SPHI</name>
<accession>A0A917HN23</accession>
<proteinExistence type="predicted"/>
<evidence type="ECO:0000313" key="1">
    <source>
        <dbReference type="EMBL" id="GGG84579.1"/>
    </source>
</evidence>
<sequence>MTNVILPGYGTAKFVRTHRIECMTESTIEKTQMNTANQHTFHIPVMGLGFTIDTPLKVARFGISSALSLADDHLVEQMRECHARAFDRPFSPISPKSEDYRAKRITAYLNLLYDIVDQQVCQLRSNRFEAGSDLTRYFELLPEGSPLRSEYLTMCASSGEARDRLAMGLRAAVRAGAIDVNIMTKVDKTNYAPDGTPLPPAYSDASAALRGFARSRLRSAVILSAGLNPRLYSYFENFDDFFPDEDGRLAKRIILKVSDYRSALIQGKLLAKKGLWVSEFRIESGLNCGGHAFVSDGVLLGPIMEAFKTQRDALYGELKRLCEAALAGKSRPGFKTDPQQRITVQGGIGTAGEDRFLLDYYQLDGTGWGSPFLLVPEATNVDEDTLQQLANAQPSDFYLSNASPLGVPFHNFRPSSSEEQRKFRIAKNRPGSPCHKKFLSFNTEFTDRPICTASRQYQNLKLNEARINSTDEQAYQEAAAAIVEKDCLCEGLAAPAVLVNDMPPKHNLRAVTICPGPNLAYFSKIVSLKEMVGHIYGKINLLNNRFRSNLFVNELRLYITYLKKEIEKHQHDFTEKRDAYFRTFRDNLLLGIEYYRSIMPSMQPYAETNIDDMKAAIADAERILLQLPVFYVKSQSCSRKPVR</sequence>
<protein>
    <submittedName>
        <fullName evidence="1">Uncharacterized protein</fullName>
    </submittedName>
</protein>
<reference evidence="1" key="2">
    <citation type="submission" date="2020-09" db="EMBL/GenBank/DDBJ databases">
        <authorList>
            <person name="Sun Q."/>
            <person name="Zhou Y."/>
        </authorList>
    </citation>
    <scope>NUCLEOTIDE SEQUENCE</scope>
    <source>
        <strain evidence="1">CGMCC 1.12195</strain>
    </source>
</reference>